<feature type="transmembrane region" description="Helical" evidence="1">
    <location>
        <begin position="76"/>
        <end position="94"/>
    </location>
</feature>
<keyword evidence="1" id="KW-1133">Transmembrane helix</keyword>
<sequence>MSCELEPNVTIGAPKYNAQYWQFSEALANNTNCSESTYLRPDAAGSIVPWPYALAWLLIHAPLVLIRVTRWQKVQVLSLVLAAISMGWSVEAYLSTQRRPEEVLVWTPLTIILDVGAVIQLAYLIVENVKERMTQGEKARRFVTIWQAFEALMVGMFRPQEFQLQSSASIIGPKRTDDSKSSADHVETIIEGDVEDQSKGKATSSDPVSRGKAFIVILSLLFFVGLVALQIIGLVFAISGLSSRNELKSVWCSPMFESFAIDIVDGNCRTQPVTSSASKGIGCIELSGDKQAGWIVGTVAVLTFSLMLEFTDLLILTFVESHTKWRGVKMKRPWCTMFCGIAILIFYVIYGLLESSRLPSGMTEVVWVFRKDPSLTFETACRGTITPAGVRGSMMGWTDGFLANWGRVYFG</sequence>
<name>A0A9P9W9D4_9PEZI</name>
<dbReference type="Proteomes" id="UP000829685">
    <property type="component" value="Unassembled WGS sequence"/>
</dbReference>
<feature type="transmembrane region" description="Helical" evidence="1">
    <location>
        <begin position="50"/>
        <end position="69"/>
    </location>
</feature>
<keyword evidence="3" id="KW-1185">Reference proteome</keyword>
<protein>
    <submittedName>
        <fullName evidence="2">Uncharacterized protein</fullName>
    </submittedName>
</protein>
<evidence type="ECO:0000313" key="3">
    <source>
        <dbReference type="Proteomes" id="UP000829685"/>
    </source>
</evidence>
<feature type="transmembrane region" description="Helical" evidence="1">
    <location>
        <begin position="106"/>
        <end position="126"/>
    </location>
</feature>
<organism evidence="2 3">
    <name type="scientific">Neoarthrinium moseri</name>
    <dbReference type="NCBI Taxonomy" id="1658444"/>
    <lineage>
        <taxon>Eukaryota</taxon>
        <taxon>Fungi</taxon>
        <taxon>Dikarya</taxon>
        <taxon>Ascomycota</taxon>
        <taxon>Pezizomycotina</taxon>
        <taxon>Sordariomycetes</taxon>
        <taxon>Xylariomycetidae</taxon>
        <taxon>Amphisphaeriales</taxon>
        <taxon>Apiosporaceae</taxon>
        <taxon>Neoarthrinium</taxon>
    </lineage>
</organism>
<feature type="transmembrane region" description="Helical" evidence="1">
    <location>
        <begin position="213"/>
        <end position="238"/>
    </location>
</feature>
<feature type="transmembrane region" description="Helical" evidence="1">
    <location>
        <begin position="334"/>
        <end position="353"/>
    </location>
</feature>
<keyword evidence="1" id="KW-0472">Membrane</keyword>
<evidence type="ECO:0000313" key="2">
    <source>
        <dbReference type="EMBL" id="KAI1852944.1"/>
    </source>
</evidence>
<keyword evidence="1" id="KW-0812">Transmembrane</keyword>
<proteinExistence type="predicted"/>
<accession>A0A9P9W9D4</accession>
<reference evidence="2" key="1">
    <citation type="submission" date="2021-03" db="EMBL/GenBank/DDBJ databases">
        <title>Revisited historic fungal species revealed as producer of novel bioactive compounds through whole genome sequencing and comparative genomics.</title>
        <authorList>
            <person name="Vignolle G.A."/>
            <person name="Hochenegger N."/>
            <person name="Mach R.L."/>
            <person name="Mach-Aigner A.R."/>
            <person name="Javad Rahimi M."/>
            <person name="Salim K.A."/>
            <person name="Chan C.M."/>
            <person name="Lim L.B.L."/>
            <person name="Cai F."/>
            <person name="Druzhinina I.S."/>
            <person name="U'Ren J.M."/>
            <person name="Derntl C."/>
        </authorList>
    </citation>
    <scope>NUCLEOTIDE SEQUENCE</scope>
    <source>
        <strain evidence="2">TUCIM 5799</strain>
    </source>
</reference>
<gene>
    <name evidence="2" type="ORF">JX265_012972</name>
</gene>
<evidence type="ECO:0000256" key="1">
    <source>
        <dbReference type="SAM" id="Phobius"/>
    </source>
</evidence>
<dbReference type="AlphaFoldDB" id="A0A9P9W9D4"/>
<comment type="caution">
    <text evidence="2">The sequence shown here is derived from an EMBL/GenBank/DDBJ whole genome shotgun (WGS) entry which is preliminary data.</text>
</comment>
<feature type="transmembrane region" description="Helical" evidence="1">
    <location>
        <begin position="294"/>
        <end position="319"/>
    </location>
</feature>
<dbReference type="EMBL" id="JAFIMR010000060">
    <property type="protein sequence ID" value="KAI1852944.1"/>
    <property type="molecule type" value="Genomic_DNA"/>
</dbReference>